<dbReference type="Gramene" id="rna-AYBTSS11_LOCUS16008">
    <property type="protein sequence ID" value="CAJ1955214.1"/>
    <property type="gene ID" value="gene-AYBTSS11_LOCUS16008"/>
</dbReference>
<evidence type="ECO:0000313" key="3">
    <source>
        <dbReference type="Proteomes" id="UP001189624"/>
    </source>
</evidence>
<evidence type="ECO:0000256" key="1">
    <source>
        <dbReference type="SAM" id="MobiDB-lite"/>
    </source>
</evidence>
<keyword evidence="3" id="KW-1185">Reference proteome</keyword>
<dbReference type="AlphaFoldDB" id="A0AA86SL50"/>
<proteinExistence type="predicted"/>
<dbReference type="EMBL" id="OY731402">
    <property type="protein sequence ID" value="CAJ1955214.1"/>
    <property type="molecule type" value="Genomic_DNA"/>
</dbReference>
<protein>
    <submittedName>
        <fullName evidence="2">Uncharacterized protein</fullName>
    </submittedName>
</protein>
<accession>A0AA86SL50</accession>
<feature type="region of interest" description="Disordered" evidence="1">
    <location>
        <begin position="66"/>
        <end position="86"/>
    </location>
</feature>
<dbReference type="Proteomes" id="UP001189624">
    <property type="component" value="Chromosome 5"/>
</dbReference>
<name>A0AA86SL50_9FABA</name>
<reference evidence="2" key="1">
    <citation type="submission" date="2023-10" db="EMBL/GenBank/DDBJ databases">
        <authorList>
            <person name="Domelevo Entfellner J.-B."/>
        </authorList>
    </citation>
    <scope>NUCLEOTIDE SEQUENCE</scope>
</reference>
<feature type="compositionally biased region" description="Basic and acidic residues" evidence="1">
    <location>
        <begin position="66"/>
        <end position="77"/>
    </location>
</feature>
<evidence type="ECO:0000313" key="2">
    <source>
        <dbReference type="EMBL" id="CAJ1955214.1"/>
    </source>
</evidence>
<gene>
    <name evidence="2" type="ORF">AYBTSS11_LOCUS16008</name>
</gene>
<sequence length="86" mass="10078">MLRTAEPPRLPDYDVLSARLTADRATGRACNLNDTRFFRNHDRKNLEIYFRLSGFSDSFSVDKRTTSKKQDAEEWNRKGKRGVVRK</sequence>
<organism evidence="2 3">
    <name type="scientific">Sphenostylis stenocarpa</name>
    <dbReference type="NCBI Taxonomy" id="92480"/>
    <lineage>
        <taxon>Eukaryota</taxon>
        <taxon>Viridiplantae</taxon>
        <taxon>Streptophyta</taxon>
        <taxon>Embryophyta</taxon>
        <taxon>Tracheophyta</taxon>
        <taxon>Spermatophyta</taxon>
        <taxon>Magnoliopsida</taxon>
        <taxon>eudicotyledons</taxon>
        <taxon>Gunneridae</taxon>
        <taxon>Pentapetalae</taxon>
        <taxon>rosids</taxon>
        <taxon>fabids</taxon>
        <taxon>Fabales</taxon>
        <taxon>Fabaceae</taxon>
        <taxon>Papilionoideae</taxon>
        <taxon>50 kb inversion clade</taxon>
        <taxon>NPAAA clade</taxon>
        <taxon>indigoferoid/millettioid clade</taxon>
        <taxon>Phaseoleae</taxon>
        <taxon>Sphenostylis</taxon>
    </lineage>
</organism>